<dbReference type="Pfam" id="PF00589">
    <property type="entry name" value="Phage_integrase"/>
    <property type="match status" value="1"/>
</dbReference>
<dbReference type="InterPro" id="IPR011010">
    <property type="entry name" value="DNA_brk_join_enz"/>
</dbReference>
<proteinExistence type="inferred from homology"/>
<dbReference type="InterPro" id="IPR002104">
    <property type="entry name" value="Integrase_catalytic"/>
</dbReference>
<dbReference type="SUPFAM" id="SSF56349">
    <property type="entry name" value="DNA breaking-rejoining enzymes"/>
    <property type="match status" value="1"/>
</dbReference>
<dbReference type="Proteomes" id="UP000779070">
    <property type="component" value="Unassembled WGS sequence"/>
</dbReference>
<keyword evidence="4" id="KW-0233">DNA recombination</keyword>
<dbReference type="PROSITE" id="PS51898">
    <property type="entry name" value="TYR_RECOMBINASE"/>
    <property type="match status" value="1"/>
</dbReference>
<reference evidence="6 7" key="1">
    <citation type="submission" date="2021-02" db="EMBL/GenBank/DDBJ databases">
        <title>Draft Genome Sequences of 5 Vibrio neptunius Strains Isolated From of Bivalve Hatcheries.</title>
        <authorList>
            <person name="Galvis F."/>
            <person name="Barja J.L."/>
            <person name="Lemos M.L."/>
            <person name="Balado M."/>
        </authorList>
    </citation>
    <scope>NUCLEOTIDE SEQUENCE [LARGE SCALE GENOMIC DNA]</scope>
    <source>
        <strain evidence="6 7">PP-145.98</strain>
    </source>
</reference>
<comment type="caution">
    <text evidence="6">The sequence shown here is derived from an EMBL/GenBank/DDBJ whole genome shotgun (WGS) entry which is preliminary data.</text>
</comment>
<dbReference type="EMBL" id="JAFHLB010000067">
    <property type="protein sequence ID" value="MBN3580660.1"/>
    <property type="molecule type" value="Genomic_DNA"/>
</dbReference>
<dbReference type="Gene3D" id="1.10.443.10">
    <property type="entry name" value="Intergrase catalytic core"/>
    <property type="match status" value="1"/>
</dbReference>
<dbReference type="RefSeq" id="WP_206372298.1">
    <property type="nucleotide sequence ID" value="NZ_CAWPTM010000141.1"/>
</dbReference>
<evidence type="ECO:0000256" key="1">
    <source>
        <dbReference type="ARBA" id="ARBA00008857"/>
    </source>
</evidence>
<keyword evidence="7" id="KW-1185">Reference proteome</keyword>
<gene>
    <name evidence="6" type="ORF">JYA62_23910</name>
</gene>
<evidence type="ECO:0000313" key="6">
    <source>
        <dbReference type="EMBL" id="MBN3580660.1"/>
    </source>
</evidence>
<dbReference type="PANTHER" id="PTHR30349">
    <property type="entry name" value="PHAGE INTEGRASE-RELATED"/>
    <property type="match status" value="1"/>
</dbReference>
<dbReference type="CDD" id="cd00397">
    <property type="entry name" value="DNA_BRE_C"/>
    <property type="match status" value="1"/>
</dbReference>
<evidence type="ECO:0000313" key="7">
    <source>
        <dbReference type="Proteomes" id="UP000779070"/>
    </source>
</evidence>
<accession>A0ABS3A851</accession>
<dbReference type="PANTHER" id="PTHR30349:SF41">
    <property type="entry name" value="INTEGRASE_RECOMBINASE PROTEIN MJ0367-RELATED"/>
    <property type="match status" value="1"/>
</dbReference>
<name>A0ABS3A851_9VIBR</name>
<keyword evidence="2" id="KW-0229">DNA integration</keyword>
<dbReference type="InterPro" id="IPR050090">
    <property type="entry name" value="Tyrosine_recombinase_XerCD"/>
</dbReference>
<keyword evidence="3" id="KW-0238">DNA-binding</keyword>
<protein>
    <submittedName>
        <fullName evidence="6">Site-specific integrase</fullName>
    </submittedName>
</protein>
<evidence type="ECO:0000256" key="3">
    <source>
        <dbReference type="ARBA" id="ARBA00023125"/>
    </source>
</evidence>
<evidence type="ECO:0000259" key="5">
    <source>
        <dbReference type="PROSITE" id="PS51898"/>
    </source>
</evidence>
<dbReference type="InterPro" id="IPR013762">
    <property type="entry name" value="Integrase-like_cat_sf"/>
</dbReference>
<sequence>MTKAKSKAKSLSPTEIKKLLVRCKLMQNAELKRVVIALSFSTLRVSELAQLTVDDVIMPNGKIKDEIYLRASLCKRKKPRSIWLSKQAKIMIQEWVDYRKSRNWATTFDHDHHQGLNPSSKLVMNNRGRSYAMKRKTRINQSGERVDYQACDVLELMMRNVYQRCGFKGCSSHSGRRSYGTNMNALGIELRAIQRALGHSEPSMTLEYIDVSDNQLQKAAEIAL</sequence>
<feature type="domain" description="Tyr recombinase" evidence="5">
    <location>
        <begin position="6"/>
        <end position="221"/>
    </location>
</feature>
<evidence type="ECO:0000256" key="4">
    <source>
        <dbReference type="ARBA" id="ARBA00023172"/>
    </source>
</evidence>
<comment type="similarity">
    <text evidence="1">Belongs to the 'phage' integrase family.</text>
</comment>
<organism evidence="6 7">
    <name type="scientific">Vibrio neptunius</name>
    <dbReference type="NCBI Taxonomy" id="170651"/>
    <lineage>
        <taxon>Bacteria</taxon>
        <taxon>Pseudomonadati</taxon>
        <taxon>Pseudomonadota</taxon>
        <taxon>Gammaproteobacteria</taxon>
        <taxon>Vibrionales</taxon>
        <taxon>Vibrionaceae</taxon>
        <taxon>Vibrio</taxon>
    </lineage>
</organism>
<evidence type="ECO:0000256" key="2">
    <source>
        <dbReference type="ARBA" id="ARBA00022908"/>
    </source>
</evidence>